<comment type="similarity">
    <text evidence="1">Belongs to the glycosyl hydrolase 2 family.</text>
</comment>
<proteinExistence type="inferred from homology"/>
<protein>
    <submittedName>
        <fullName evidence="4">Beta-galactosidase/beta-glucuronidase</fullName>
    </submittedName>
</protein>
<dbReference type="Pfam" id="PF02836">
    <property type="entry name" value="Glyco_hydro_2_C"/>
    <property type="match status" value="1"/>
</dbReference>
<evidence type="ECO:0000313" key="5">
    <source>
        <dbReference type="Proteomes" id="UP000749311"/>
    </source>
</evidence>
<dbReference type="InterPro" id="IPR006104">
    <property type="entry name" value="Glyco_hydro_2_N"/>
</dbReference>
<sequence length="612" mass="67515">MRSPWSDATSIDVPRPEYPRPMMARPRWQSLNGSCEYAVRPARGAIEDERPPGEFDGAIVVPFAIETPASGVERALRPDETLFYRRHLDLPGAWAGERVALNFEAVDHEAVVFVDGEPVGRHRGGYLPFTVEVPAGASELVVVVRDPTDKGTQQHGKQALAPGGIWYTATSGIWQDVWAEPLPGNAITRVTTSTWRGLDGIDVLVSCEHACEVTIEVGLPGGGQALVRGVAGEPIGVPIPDARPWSPDDPWLYPLTVTTADDEITAWAAIRTVGLRPIPGAGPLERPAVVLNGRPILLNTPLDQGYWPESGLTAPSDEALVFDLRRMRDLGFNGVRKHVKVESRRFYHHADRLGMLVVQDVVNGGRPRVGTRGSQLAMALNLHVEDRSRRAHKAAGRGSAADREEFAADLVGMIDHLSPHPSVVCWVIFNEAWGQFDTRRLEKLVRRSDPTRLVDAASGWYDQGGGDFRSRHRYVLRLHKPPSHDRRPFLLSEFGGYNLSVPGHTGNEHPAFGYKFFASGKELDEALASLYREQLIPLVEQGLRGCVYTQVSDVEGETNGLLTYDRAVLKPNEELLRQLNRELNEAFARLGAADVSETADSRRSNVRDDKVI</sequence>
<dbReference type="Gene3D" id="3.20.20.80">
    <property type="entry name" value="Glycosidases"/>
    <property type="match status" value="1"/>
</dbReference>
<evidence type="ECO:0000259" key="3">
    <source>
        <dbReference type="Pfam" id="PF02837"/>
    </source>
</evidence>
<accession>A0ABX0SH38</accession>
<dbReference type="SUPFAM" id="SSF51445">
    <property type="entry name" value="(Trans)glycosidases"/>
    <property type="match status" value="1"/>
</dbReference>
<dbReference type="SUPFAM" id="SSF49785">
    <property type="entry name" value="Galactose-binding domain-like"/>
    <property type="match status" value="1"/>
</dbReference>
<dbReference type="InterPro" id="IPR008979">
    <property type="entry name" value="Galactose-bd-like_sf"/>
</dbReference>
<feature type="domain" description="Glycosyl hydrolases family 2 sugar binding" evidence="3">
    <location>
        <begin position="80"/>
        <end position="145"/>
    </location>
</feature>
<dbReference type="Proteomes" id="UP000749311">
    <property type="component" value="Unassembled WGS sequence"/>
</dbReference>
<evidence type="ECO:0000259" key="2">
    <source>
        <dbReference type="Pfam" id="PF02836"/>
    </source>
</evidence>
<dbReference type="SUPFAM" id="SSF49303">
    <property type="entry name" value="beta-Galactosidase/glucuronidase domain"/>
    <property type="match status" value="1"/>
</dbReference>
<dbReference type="PANTHER" id="PTHR42732">
    <property type="entry name" value="BETA-GALACTOSIDASE"/>
    <property type="match status" value="1"/>
</dbReference>
<feature type="domain" description="Glycoside hydrolase family 2 catalytic" evidence="2">
    <location>
        <begin position="291"/>
        <end position="459"/>
    </location>
</feature>
<comment type="caution">
    <text evidence="4">The sequence shown here is derived from an EMBL/GenBank/DDBJ whole genome shotgun (WGS) entry which is preliminary data.</text>
</comment>
<organism evidence="4 5">
    <name type="scientific">Brooklawnia cerclae</name>
    <dbReference type="NCBI Taxonomy" id="349934"/>
    <lineage>
        <taxon>Bacteria</taxon>
        <taxon>Bacillati</taxon>
        <taxon>Actinomycetota</taxon>
        <taxon>Actinomycetes</taxon>
        <taxon>Propionibacteriales</taxon>
        <taxon>Propionibacteriaceae</taxon>
        <taxon>Brooklawnia</taxon>
    </lineage>
</organism>
<evidence type="ECO:0000256" key="1">
    <source>
        <dbReference type="ARBA" id="ARBA00007401"/>
    </source>
</evidence>
<keyword evidence="5" id="KW-1185">Reference proteome</keyword>
<evidence type="ECO:0000313" key="4">
    <source>
        <dbReference type="EMBL" id="NIH57702.1"/>
    </source>
</evidence>
<dbReference type="InterPro" id="IPR017853">
    <property type="entry name" value="GH"/>
</dbReference>
<dbReference type="RefSeq" id="WP_167167857.1">
    <property type="nucleotide sequence ID" value="NZ_BAAAOO010000007.1"/>
</dbReference>
<dbReference type="Pfam" id="PF02837">
    <property type="entry name" value="Glyco_hydro_2_N"/>
    <property type="match status" value="1"/>
</dbReference>
<gene>
    <name evidence="4" type="ORF">FB473_002347</name>
</gene>
<dbReference type="Gene3D" id="2.60.120.260">
    <property type="entry name" value="Galactose-binding domain-like"/>
    <property type="match status" value="1"/>
</dbReference>
<reference evidence="4 5" key="1">
    <citation type="submission" date="2020-02" db="EMBL/GenBank/DDBJ databases">
        <title>Sequencing the genomes of 1000 actinobacteria strains.</title>
        <authorList>
            <person name="Klenk H.-P."/>
        </authorList>
    </citation>
    <scope>NUCLEOTIDE SEQUENCE [LARGE SCALE GENOMIC DNA]</scope>
    <source>
        <strain evidence="4 5">DSM 19609</strain>
    </source>
</reference>
<dbReference type="InterPro" id="IPR051913">
    <property type="entry name" value="GH2_Domain-Containing"/>
</dbReference>
<dbReference type="InterPro" id="IPR006103">
    <property type="entry name" value="Glyco_hydro_2_cat"/>
</dbReference>
<dbReference type="PANTHER" id="PTHR42732:SF2">
    <property type="entry name" value="BETA-MANNOSIDASE"/>
    <property type="match status" value="1"/>
</dbReference>
<dbReference type="EMBL" id="JAAMOZ010000001">
    <property type="protein sequence ID" value="NIH57702.1"/>
    <property type="molecule type" value="Genomic_DNA"/>
</dbReference>
<name>A0ABX0SH38_9ACTN</name>
<dbReference type="InterPro" id="IPR036156">
    <property type="entry name" value="Beta-gal/glucu_dom_sf"/>
</dbReference>